<evidence type="ECO:0000256" key="1">
    <source>
        <dbReference type="ARBA" id="ARBA00004370"/>
    </source>
</evidence>
<proteinExistence type="inferred from homology"/>
<keyword evidence="7" id="KW-0472">Membrane</keyword>
<evidence type="ECO:0000256" key="4">
    <source>
        <dbReference type="ARBA" id="ARBA00022741"/>
    </source>
</evidence>
<dbReference type="GO" id="GO:0016887">
    <property type="term" value="F:ATP hydrolysis activity"/>
    <property type="evidence" value="ECO:0007669"/>
    <property type="project" value="InterPro"/>
</dbReference>
<evidence type="ECO:0000313" key="14">
    <source>
        <dbReference type="Proteomes" id="UP000029665"/>
    </source>
</evidence>
<keyword evidence="5" id="KW-0378">Hydrolase</keyword>
<dbReference type="PANTHER" id="PTHR23077">
    <property type="entry name" value="AAA-FAMILY ATPASE"/>
    <property type="match status" value="1"/>
</dbReference>
<comment type="caution">
    <text evidence="13">The sequence shown here is derived from an EMBL/GenBank/DDBJ whole genome shotgun (WGS) entry which is preliminary data.</text>
</comment>
<dbReference type="GO" id="GO:0005829">
    <property type="term" value="C:cytosol"/>
    <property type="evidence" value="ECO:0007669"/>
    <property type="project" value="TreeGrafter"/>
</dbReference>
<organism evidence="13 14">
    <name type="scientific">Pycnoporus cinnabarinus</name>
    <name type="common">Cinnabar-red polypore</name>
    <name type="synonym">Trametes cinnabarina</name>
    <dbReference type="NCBI Taxonomy" id="5643"/>
    <lineage>
        <taxon>Eukaryota</taxon>
        <taxon>Fungi</taxon>
        <taxon>Dikarya</taxon>
        <taxon>Basidiomycota</taxon>
        <taxon>Agaricomycotina</taxon>
        <taxon>Agaricomycetes</taxon>
        <taxon>Polyporales</taxon>
        <taxon>Polyporaceae</taxon>
        <taxon>Trametes</taxon>
    </lineage>
</organism>
<dbReference type="FunFam" id="3.40.50.300:FF:000109">
    <property type="entry name" value="Peroxisomal biogenesis factor 6"/>
    <property type="match status" value="1"/>
</dbReference>
<evidence type="ECO:0000256" key="8">
    <source>
        <dbReference type="ARBA" id="ARBA00034811"/>
    </source>
</evidence>
<dbReference type="Proteomes" id="UP000029665">
    <property type="component" value="Unassembled WGS sequence"/>
</dbReference>
<comment type="catalytic activity">
    <reaction evidence="10">
        <text>ATP + H2O = ADP + phosphate + H(+)</text>
        <dbReference type="Rhea" id="RHEA:13065"/>
        <dbReference type="ChEBI" id="CHEBI:15377"/>
        <dbReference type="ChEBI" id="CHEBI:15378"/>
        <dbReference type="ChEBI" id="CHEBI:30616"/>
        <dbReference type="ChEBI" id="CHEBI:43474"/>
        <dbReference type="ChEBI" id="CHEBI:456216"/>
    </reaction>
    <physiologicalReaction direction="left-to-right" evidence="10">
        <dbReference type="Rhea" id="RHEA:13066"/>
    </physiologicalReaction>
</comment>
<dbReference type="Pfam" id="PF23315">
    <property type="entry name" value="PEX6_4th"/>
    <property type="match status" value="1"/>
</dbReference>
<dbReference type="InterPro" id="IPR003593">
    <property type="entry name" value="AAA+_ATPase"/>
</dbReference>
<evidence type="ECO:0000259" key="12">
    <source>
        <dbReference type="SMART" id="SM00382"/>
    </source>
</evidence>
<dbReference type="GO" id="GO:0005778">
    <property type="term" value="C:peroxisomal membrane"/>
    <property type="evidence" value="ECO:0007669"/>
    <property type="project" value="TreeGrafter"/>
</dbReference>
<comment type="subcellular location">
    <subcellularLocation>
        <location evidence="1">Membrane</location>
    </subcellularLocation>
</comment>
<dbReference type="STRING" id="5643.A0A060SK51"/>
<dbReference type="SMART" id="SM00382">
    <property type="entry name" value="AAA"/>
    <property type="match status" value="1"/>
</dbReference>
<dbReference type="HOGENOM" id="CLU_000688_0_0_1"/>
<feature type="domain" description="AAA+ ATPase" evidence="12">
    <location>
        <begin position="843"/>
        <end position="984"/>
    </location>
</feature>
<dbReference type="GO" id="GO:0005524">
    <property type="term" value="F:ATP binding"/>
    <property type="evidence" value="ECO:0007669"/>
    <property type="project" value="UniProtKB-KW"/>
</dbReference>
<dbReference type="Gene3D" id="1.10.8.60">
    <property type="match status" value="2"/>
</dbReference>
<sequence length="1142" mass="123144">MTFLFERPPAVPALPAFHDVPAHDADVARIPEHVWNALLLSGLDRAAVSIARNASKVAVSASGLQSITCWGVPDRDVKDVSVPRRWRTEYPDVFPSGHASSSAAVPTHLVTPVRPVTLSEVIFSALSGEAYTLALSESEAIEEWLLSSDVILREGATYTWSRDAQSSDPALVAPLQYKLIMAAPVQQGVAERGTTKICVSAPAALDEIAAEDNIPTIPDGHFDIHPGSEESESEAGDFEIGEDFLAGSVLRSLNVTSPPGSPAPGVNGTTNGITHSASSSQLGQPERTYTAVPLHCQVSPLEDECAVYVRTSELGRMGVLDGDWAIIRSSKGNNFRLTRVYARDDIVTSSSVYVSLLADPDTSWLTYTSGLFLSPQLLHNLHSQTNPGHRAEVCIRPSPFGSGRPTIPIAKTVTIARVASAFSTDRTYLPLFLQALQSYFKYTTRLVKQGDVIAVGIDTDNLMSQSDEGFEEDIEQREKSELDGSITPNELVYFLVTNIEHSVPSGIGEVASPDMYVGATLGELGCWVDPSATRMVQTGIEHSRVPDMVQYLGITDKVPPPADAIPDPKTPYGRLLALSSAALNRRAVDYHLQLSILLQGPRGVGKAATALWVAQRLGIHVLEVDCYDVIGDTDAKTEGTLQARHIDALAQSTQGLEPGKAVAEVLRDCIAELQSSWNLTGFPVLLFGTTDSHERVPPKILGCFKHEAPGEAERYGILLSILADSNLAPDVSVKEVAVQTAALVAADLVDLVSRAKAAAVQRSRESSDDVFSVFLSGMSLTAADFDLALGKARASYSESIGAPKIPSVSWDDVGGLAHVKADILDTIQLPLEHPELFADGLKQRSGVLLYGPPGTGKTLIAKAVATSCALNFFSVKGPELLNMYIGESEANVRRVFQRARDARPCVIFFDELDSVAPKRGNHGDSGGVMDRIVSQLLAELDGLSGGKAGADVFVIGATNRPDLLDPALLRPGRFDRMLYLGVSTTHAAQLNILQALTRKFRLHPDLKLERIAEQCPFHYTGADFYALCADALLKAMSRKAEELEETIAKWNAAPPPNSPHPHPMTPQYYLAELATPAETAVLVSEEDFNTALRELVPSVSQAEMEHYARIQQRFSKQSLNESDNKGDKGKEKGKGKGKERAE</sequence>
<accession>A0A060SK51</accession>
<dbReference type="OMA" id="AEQCPFH"/>
<dbReference type="EMBL" id="CCBP010000220">
    <property type="protein sequence ID" value="CDO74862.1"/>
    <property type="molecule type" value="Genomic_DNA"/>
</dbReference>
<dbReference type="InterPro" id="IPR056995">
    <property type="entry name" value="PEX6_4th_dom"/>
</dbReference>
<name>A0A060SK51_PYCCI</name>
<evidence type="ECO:0000256" key="10">
    <source>
        <dbReference type="ARBA" id="ARBA00048778"/>
    </source>
</evidence>
<dbReference type="PANTHER" id="PTHR23077:SF9">
    <property type="entry name" value="PEROXISOMAL ATPASE PEX6"/>
    <property type="match status" value="1"/>
</dbReference>
<dbReference type="Pfam" id="PF00004">
    <property type="entry name" value="AAA"/>
    <property type="match status" value="2"/>
</dbReference>
<dbReference type="Gene3D" id="3.40.50.300">
    <property type="entry name" value="P-loop containing nucleotide triphosphate hydrolases"/>
    <property type="match status" value="2"/>
</dbReference>
<keyword evidence="4" id="KW-0547">Nucleotide-binding</keyword>
<evidence type="ECO:0000256" key="5">
    <source>
        <dbReference type="ARBA" id="ARBA00022801"/>
    </source>
</evidence>
<protein>
    <recommendedName>
        <fullName evidence="8">Peroxisomal ATPase PEX6</fullName>
    </recommendedName>
    <alternativeName>
        <fullName evidence="9">Peroxin-6</fullName>
    </alternativeName>
</protein>
<dbReference type="InterPro" id="IPR050168">
    <property type="entry name" value="AAA_ATPase_domain"/>
</dbReference>
<keyword evidence="6" id="KW-0067">ATP-binding</keyword>
<dbReference type="AlphaFoldDB" id="A0A060SK51"/>
<evidence type="ECO:0000256" key="2">
    <source>
        <dbReference type="ARBA" id="ARBA00006914"/>
    </source>
</evidence>
<evidence type="ECO:0000256" key="6">
    <source>
        <dbReference type="ARBA" id="ARBA00022840"/>
    </source>
</evidence>
<comment type="similarity">
    <text evidence="2">Belongs to the AAA ATPase family.</text>
</comment>
<dbReference type="OrthoDB" id="5553750at2759"/>
<keyword evidence="14" id="KW-1185">Reference proteome</keyword>
<dbReference type="InterPro" id="IPR003959">
    <property type="entry name" value="ATPase_AAA_core"/>
</dbReference>
<dbReference type="InterPro" id="IPR003960">
    <property type="entry name" value="ATPase_AAA_CS"/>
</dbReference>
<evidence type="ECO:0000313" key="13">
    <source>
        <dbReference type="EMBL" id="CDO74862.1"/>
    </source>
</evidence>
<gene>
    <name evidence="13" type="ORF">BN946_scf185004.g12</name>
</gene>
<feature type="compositionally biased region" description="Basic and acidic residues" evidence="11">
    <location>
        <begin position="1122"/>
        <end position="1142"/>
    </location>
</feature>
<dbReference type="InterPro" id="IPR027417">
    <property type="entry name" value="P-loop_NTPase"/>
</dbReference>
<dbReference type="FunFam" id="1.10.8.60:FF:000039">
    <property type="entry name" value="peroxisome biogenesis factor 6"/>
    <property type="match status" value="1"/>
</dbReference>
<dbReference type="GO" id="GO:0016558">
    <property type="term" value="P:protein import into peroxisome matrix"/>
    <property type="evidence" value="ECO:0007669"/>
    <property type="project" value="TreeGrafter"/>
</dbReference>
<dbReference type="CDD" id="cd19527">
    <property type="entry name" value="RecA-like_PEX6_r2"/>
    <property type="match status" value="1"/>
</dbReference>
<evidence type="ECO:0000256" key="9">
    <source>
        <dbReference type="ARBA" id="ARBA00034920"/>
    </source>
</evidence>
<evidence type="ECO:0000256" key="11">
    <source>
        <dbReference type="SAM" id="MobiDB-lite"/>
    </source>
</evidence>
<feature type="region of interest" description="Disordered" evidence="11">
    <location>
        <begin position="1110"/>
        <end position="1142"/>
    </location>
</feature>
<evidence type="ECO:0000256" key="3">
    <source>
        <dbReference type="ARBA" id="ARBA00022593"/>
    </source>
</evidence>
<evidence type="ECO:0000256" key="7">
    <source>
        <dbReference type="ARBA" id="ARBA00023136"/>
    </source>
</evidence>
<keyword evidence="3" id="KW-0962">Peroxisome biogenesis</keyword>
<reference evidence="13" key="1">
    <citation type="submission" date="2014-01" db="EMBL/GenBank/DDBJ databases">
        <title>The genome of the white-rot fungus Pycnoporus cinnabarinus: a basidiomycete model with a versatile arsenal for lignocellulosic biomass breakdown.</title>
        <authorList>
            <person name="Levasseur A."/>
            <person name="Lomascolo A."/>
            <person name="Ruiz-Duenas F.J."/>
            <person name="Uzan E."/>
            <person name="Piumi F."/>
            <person name="Kues U."/>
            <person name="Ram A.F.J."/>
            <person name="Murat C."/>
            <person name="Haon M."/>
            <person name="Benoit I."/>
            <person name="Arfi Y."/>
            <person name="Chevret D."/>
            <person name="Drula E."/>
            <person name="Kwon M.J."/>
            <person name="Gouret P."/>
            <person name="Lesage-Meessen L."/>
            <person name="Lombard V."/>
            <person name="Mariette J."/>
            <person name="Noirot C."/>
            <person name="Park J."/>
            <person name="Patyshakuliyeva A."/>
            <person name="Wieneger R.A.B."/>
            <person name="Wosten H.A.B."/>
            <person name="Martin F."/>
            <person name="Coutinho P.M."/>
            <person name="de Vries R."/>
            <person name="Martinez A.T."/>
            <person name="Klopp C."/>
            <person name="Pontarotti P."/>
            <person name="Henrissat B."/>
            <person name="Record E."/>
        </authorList>
    </citation>
    <scope>NUCLEOTIDE SEQUENCE [LARGE SCALE GENOMIC DNA]</scope>
    <source>
        <strain evidence="13">BRFM137</strain>
    </source>
</reference>
<dbReference type="PROSITE" id="PS00674">
    <property type="entry name" value="AAA"/>
    <property type="match status" value="1"/>
</dbReference>
<dbReference type="SUPFAM" id="SSF52540">
    <property type="entry name" value="P-loop containing nucleoside triphosphate hydrolases"/>
    <property type="match status" value="2"/>
</dbReference>
<dbReference type="InterPro" id="IPR047533">
    <property type="entry name" value="RecA-like_PEX6_r2"/>
</dbReference>
<feature type="compositionally biased region" description="Polar residues" evidence="11">
    <location>
        <begin position="1112"/>
        <end position="1121"/>
    </location>
</feature>